<dbReference type="Proteomes" id="UP000283644">
    <property type="component" value="Unassembled WGS sequence"/>
</dbReference>
<comment type="caution">
    <text evidence="1">The sequence shown here is derived from an EMBL/GenBank/DDBJ whole genome shotgun (WGS) entry which is preliminary data.</text>
</comment>
<gene>
    <name evidence="1" type="ORF">D0Z08_09720</name>
</gene>
<dbReference type="OrthoDB" id="9934805at2"/>
<dbReference type="RefSeq" id="WP_118925037.1">
    <property type="nucleotide sequence ID" value="NZ_QXGH01000013.1"/>
</dbReference>
<evidence type="ECO:0000313" key="1">
    <source>
        <dbReference type="EMBL" id="RHW27416.1"/>
    </source>
</evidence>
<proteinExistence type="predicted"/>
<dbReference type="EMBL" id="QXGH01000013">
    <property type="protein sequence ID" value="RHW27416.1"/>
    <property type="molecule type" value="Genomic_DNA"/>
</dbReference>
<keyword evidence="2" id="KW-1185">Reference proteome</keyword>
<organism evidence="1 2">
    <name type="scientific">Nocardioides immobilis</name>
    <dbReference type="NCBI Taxonomy" id="2049295"/>
    <lineage>
        <taxon>Bacteria</taxon>
        <taxon>Bacillati</taxon>
        <taxon>Actinomycetota</taxon>
        <taxon>Actinomycetes</taxon>
        <taxon>Propionibacteriales</taxon>
        <taxon>Nocardioidaceae</taxon>
        <taxon>Nocardioides</taxon>
    </lineage>
</organism>
<accession>A0A417Y4B0</accession>
<reference evidence="1 2" key="1">
    <citation type="submission" date="2018-09" db="EMBL/GenBank/DDBJ databases">
        <title>Genome sequencing of Nocardioides immobilis CCTCC AB 2017083 for comparison to Nocardioides silvaticus.</title>
        <authorList>
            <person name="Li C."/>
            <person name="Wang G."/>
        </authorList>
    </citation>
    <scope>NUCLEOTIDE SEQUENCE [LARGE SCALE GENOMIC DNA]</scope>
    <source>
        <strain evidence="1 2">CCTCC AB 2017083</strain>
    </source>
</reference>
<dbReference type="AlphaFoldDB" id="A0A417Y4B0"/>
<name>A0A417Y4B0_9ACTN</name>
<evidence type="ECO:0000313" key="2">
    <source>
        <dbReference type="Proteomes" id="UP000283644"/>
    </source>
</evidence>
<protein>
    <submittedName>
        <fullName evidence="1">Uncharacterized protein</fullName>
    </submittedName>
</protein>
<sequence length="92" mass="10070">MTFNLDPVALTRAGRTAEDRAADLRDAGAVTTFGPTEVDDAAALERLQRRVHRLASRIGSNGRSLQAFAREAEAIDDRVSLTFVILSGTQWR</sequence>